<dbReference type="SUPFAM" id="SSF51197">
    <property type="entry name" value="Clavaminate synthase-like"/>
    <property type="match status" value="1"/>
</dbReference>
<keyword evidence="4 6" id="KW-0560">Oxidoreductase</keyword>
<organism evidence="8 9">
    <name type="scientific">Pisum sativum</name>
    <name type="common">Garden pea</name>
    <name type="synonym">Lathyrus oleraceus</name>
    <dbReference type="NCBI Taxonomy" id="3888"/>
    <lineage>
        <taxon>Eukaryota</taxon>
        <taxon>Viridiplantae</taxon>
        <taxon>Streptophyta</taxon>
        <taxon>Embryophyta</taxon>
        <taxon>Tracheophyta</taxon>
        <taxon>Spermatophyta</taxon>
        <taxon>Magnoliopsida</taxon>
        <taxon>eudicotyledons</taxon>
        <taxon>Gunneridae</taxon>
        <taxon>Pentapetalae</taxon>
        <taxon>rosids</taxon>
        <taxon>fabids</taxon>
        <taxon>Fabales</taxon>
        <taxon>Fabaceae</taxon>
        <taxon>Papilionoideae</taxon>
        <taxon>50 kb inversion clade</taxon>
        <taxon>NPAAA clade</taxon>
        <taxon>Hologalegina</taxon>
        <taxon>IRL clade</taxon>
        <taxon>Fabeae</taxon>
        <taxon>Lathyrus</taxon>
    </lineage>
</organism>
<dbReference type="InterPro" id="IPR027443">
    <property type="entry name" value="IPNS-like_sf"/>
</dbReference>
<feature type="domain" description="Fe2OG dioxygenase" evidence="7">
    <location>
        <begin position="204"/>
        <end position="303"/>
    </location>
</feature>
<dbReference type="Proteomes" id="UP001058974">
    <property type="component" value="Chromosome 2"/>
</dbReference>
<dbReference type="GO" id="GO:0031418">
    <property type="term" value="F:L-ascorbic acid binding"/>
    <property type="evidence" value="ECO:0007669"/>
    <property type="project" value="UniProtKB-KW"/>
</dbReference>
<reference evidence="8 9" key="1">
    <citation type="journal article" date="2022" name="Nat. Genet.">
        <title>Improved pea reference genome and pan-genome highlight genomic features and evolutionary characteristics.</title>
        <authorList>
            <person name="Yang T."/>
            <person name="Liu R."/>
            <person name="Luo Y."/>
            <person name="Hu S."/>
            <person name="Wang D."/>
            <person name="Wang C."/>
            <person name="Pandey M.K."/>
            <person name="Ge S."/>
            <person name="Xu Q."/>
            <person name="Li N."/>
            <person name="Li G."/>
            <person name="Huang Y."/>
            <person name="Saxena R.K."/>
            <person name="Ji Y."/>
            <person name="Li M."/>
            <person name="Yan X."/>
            <person name="He Y."/>
            <person name="Liu Y."/>
            <person name="Wang X."/>
            <person name="Xiang C."/>
            <person name="Varshney R.K."/>
            <person name="Ding H."/>
            <person name="Gao S."/>
            <person name="Zong X."/>
        </authorList>
    </citation>
    <scope>NUCLEOTIDE SEQUENCE [LARGE SCALE GENOMIC DNA]</scope>
    <source>
        <strain evidence="8 9">cv. Zhongwan 6</strain>
    </source>
</reference>
<evidence type="ECO:0000256" key="6">
    <source>
        <dbReference type="RuleBase" id="RU003682"/>
    </source>
</evidence>
<keyword evidence="5 6" id="KW-0408">Iron</keyword>
<dbReference type="Pfam" id="PF03171">
    <property type="entry name" value="2OG-FeII_Oxy"/>
    <property type="match status" value="1"/>
</dbReference>
<keyword evidence="3" id="KW-0847">Vitamin C</keyword>
<comment type="caution">
    <text evidence="8">The sequence shown here is derived from an EMBL/GenBank/DDBJ whole genome shotgun (WGS) entry which is preliminary data.</text>
</comment>
<dbReference type="AlphaFoldDB" id="A0A9D4YDT6"/>
<evidence type="ECO:0000313" key="9">
    <source>
        <dbReference type="Proteomes" id="UP001058974"/>
    </source>
</evidence>
<dbReference type="PANTHER" id="PTHR47991">
    <property type="entry name" value="OXOGLUTARATE/IRON-DEPENDENT DIOXYGENASE"/>
    <property type="match status" value="1"/>
</dbReference>
<evidence type="ECO:0000313" key="8">
    <source>
        <dbReference type="EMBL" id="KAI5437771.1"/>
    </source>
</evidence>
<dbReference type="Pfam" id="PF14226">
    <property type="entry name" value="DIOX_N"/>
    <property type="match status" value="1"/>
</dbReference>
<dbReference type="GO" id="GO:0046872">
    <property type="term" value="F:metal ion binding"/>
    <property type="evidence" value="ECO:0007669"/>
    <property type="project" value="UniProtKB-KW"/>
</dbReference>
<protein>
    <recommendedName>
        <fullName evidence="7">Fe2OG dioxygenase domain-containing protein</fullName>
    </recommendedName>
</protein>
<evidence type="ECO:0000259" key="7">
    <source>
        <dbReference type="PROSITE" id="PS51471"/>
    </source>
</evidence>
<evidence type="ECO:0000256" key="2">
    <source>
        <dbReference type="ARBA" id="ARBA00022723"/>
    </source>
</evidence>
<keyword evidence="2 6" id="KW-0479">Metal-binding</keyword>
<dbReference type="InterPro" id="IPR026992">
    <property type="entry name" value="DIOX_N"/>
</dbReference>
<dbReference type="Gramene" id="Psat02G0376600-T1">
    <property type="protein sequence ID" value="KAI5437771.1"/>
    <property type="gene ID" value="KIW84_023766"/>
</dbReference>
<dbReference type="InterPro" id="IPR050295">
    <property type="entry name" value="Plant_2OG-oxidoreductases"/>
</dbReference>
<accession>A0A9D4YDT6</accession>
<dbReference type="InterPro" id="IPR005123">
    <property type="entry name" value="Oxoglu/Fe-dep_dioxygenase_dom"/>
</dbReference>
<evidence type="ECO:0000256" key="5">
    <source>
        <dbReference type="ARBA" id="ARBA00023004"/>
    </source>
</evidence>
<comment type="similarity">
    <text evidence="1 6">Belongs to the iron/ascorbate-dependent oxidoreductase family.</text>
</comment>
<name>A0A9D4YDT6_PEA</name>
<dbReference type="InterPro" id="IPR044861">
    <property type="entry name" value="IPNS-like_FE2OG_OXY"/>
</dbReference>
<dbReference type="Gene3D" id="2.60.120.330">
    <property type="entry name" value="B-lactam Antibiotic, Isopenicillin N Synthase, Chain"/>
    <property type="match status" value="1"/>
</dbReference>
<keyword evidence="9" id="KW-1185">Reference proteome</keyword>
<evidence type="ECO:0000256" key="1">
    <source>
        <dbReference type="ARBA" id="ARBA00008056"/>
    </source>
</evidence>
<dbReference type="PROSITE" id="PS51471">
    <property type="entry name" value="FE2OG_OXY"/>
    <property type="match status" value="1"/>
</dbReference>
<dbReference type="EMBL" id="JAMSHJ010000002">
    <property type="protein sequence ID" value="KAI5437771.1"/>
    <property type="molecule type" value="Genomic_DNA"/>
</dbReference>
<proteinExistence type="inferred from homology"/>
<dbReference type="FunFam" id="2.60.120.330:FF:000001">
    <property type="entry name" value="Protein SRG1"/>
    <property type="match status" value="1"/>
</dbReference>
<gene>
    <name evidence="8" type="ORF">KIW84_023766</name>
</gene>
<evidence type="ECO:0000256" key="3">
    <source>
        <dbReference type="ARBA" id="ARBA00022896"/>
    </source>
</evidence>
<dbReference type="GO" id="GO:0016491">
    <property type="term" value="F:oxidoreductase activity"/>
    <property type="evidence" value="ECO:0007669"/>
    <property type="project" value="UniProtKB-KW"/>
</dbReference>
<evidence type="ECO:0000256" key="4">
    <source>
        <dbReference type="ARBA" id="ARBA00023002"/>
    </source>
</evidence>
<sequence length="358" mass="40924">MLTGLRLYHTPAQRPSVQELVKQTITNVPEQYVQSNQDPIVLSNTNSLPQVPVIDLHKLLSDDTTELQKLHHACREWGFFQLINHGVNTSLVENMKIDVEQFFNLPMEEKKKKFSQTPNDIQGFGQLFVVSDEQKLDWADMFYINTLPLDSRHPDLIPNIPEPFRDHLEIYCLELKNIVVTMIGLMEKALKIKSNELVELFEDVSQGMRMNYYPPCPQPENVIGIYPHSDLGALTILLQANEIEGLQIKKDGQWIPIQPLPNAFVCNIGDMLEIITNGIYRSIEHRAIVNSKERITIATFHRLNMRRVIGPTPSLISAERPALFKTIGVADFINGYLSRKLEGKSYLDVVRIENEIGK</sequence>